<dbReference type="Gene3D" id="3.30.420.180">
    <property type="entry name" value="CobE/GbiG C-terminal domain"/>
    <property type="match status" value="1"/>
</dbReference>
<dbReference type="EMBL" id="JALJRB010000004">
    <property type="protein sequence ID" value="MCJ8499943.1"/>
    <property type="molecule type" value="Genomic_DNA"/>
</dbReference>
<name>A0AA41R6C6_9BACT</name>
<protein>
    <submittedName>
        <fullName evidence="3">Cobalamin biosynthesis protein</fullName>
    </submittedName>
</protein>
<dbReference type="AlphaFoldDB" id="A0AA41R6C6"/>
<dbReference type="SUPFAM" id="SSF159672">
    <property type="entry name" value="CbiG N-terminal domain-like"/>
    <property type="match status" value="1"/>
</dbReference>
<dbReference type="InterPro" id="IPR002750">
    <property type="entry name" value="CobE/GbiG_C"/>
</dbReference>
<feature type="domain" description="CobE/GbiG C-terminal" evidence="1">
    <location>
        <begin position="134"/>
        <end position="252"/>
    </location>
</feature>
<dbReference type="InterPro" id="IPR021744">
    <property type="entry name" value="CbiG_N"/>
</dbReference>
<dbReference type="Pfam" id="PF01890">
    <property type="entry name" value="CbiG_C"/>
    <property type="match status" value="1"/>
</dbReference>
<organism evidence="3 4">
    <name type="scientific">Desulfatitalea alkaliphila</name>
    <dbReference type="NCBI Taxonomy" id="2929485"/>
    <lineage>
        <taxon>Bacteria</taxon>
        <taxon>Pseudomonadati</taxon>
        <taxon>Thermodesulfobacteriota</taxon>
        <taxon>Desulfobacteria</taxon>
        <taxon>Desulfobacterales</taxon>
        <taxon>Desulfosarcinaceae</taxon>
        <taxon>Desulfatitalea</taxon>
    </lineage>
</organism>
<keyword evidence="4" id="KW-1185">Reference proteome</keyword>
<evidence type="ECO:0000259" key="2">
    <source>
        <dbReference type="Pfam" id="PF11760"/>
    </source>
</evidence>
<reference evidence="3" key="1">
    <citation type="submission" date="2022-04" db="EMBL/GenBank/DDBJ databases">
        <title>Desulfatitalea alkaliphila sp. nov., a novel anaerobic sulfate-reducing bacterium isolated from terrestrial mud volcano, Taman Peninsula, Russia.</title>
        <authorList>
            <person name="Khomyakova M.A."/>
            <person name="Merkel A.Y."/>
            <person name="Slobodkin A.I."/>
        </authorList>
    </citation>
    <scope>NUCLEOTIDE SEQUENCE</scope>
    <source>
        <strain evidence="3">M08but</strain>
    </source>
</reference>
<dbReference type="RefSeq" id="WP_246903637.1">
    <property type="nucleotide sequence ID" value="NZ_JALJRB010000004.1"/>
</dbReference>
<dbReference type="PANTHER" id="PTHR37477">
    <property type="entry name" value="COBALT-PRECORRIN-5A HYDROLASE"/>
    <property type="match status" value="1"/>
</dbReference>
<accession>A0AA41R6C6</accession>
<dbReference type="Pfam" id="PF11760">
    <property type="entry name" value="CbiG_N"/>
    <property type="match status" value="1"/>
</dbReference>
<dbReference type="InterPro" id="IPR052553">
    <property type="entry name" value="CbiG_hydrolase"/>
</dbReference>
<feature type="domain" description="Cobalamin synthesis G N-terminal" evidence="2">
    <location>
        <begin position="49"/>
        <end position="129"/>
    </location>
</feature>
<gene>
    <name evidence="3" type="ORF">MRX98_05105</name>
</gene>
<dbReference type="SUPFAM" id="SSF159664">
    <property type="entry name" value="CobE/GbiG C-terminal domain-like"/>
    <property type="match status" value="1"/>
</dbReference>
<evidence type="ECO:0000313" key="3">
    <source>
        <dbReference type="EMBL" id="MCJ8499943.1"/>
    </source>
</evidence>
<proteinExistence type="predicted"/>
<dbReference type="PANTHER" id="PTHR37477:SF1">
    <property type="entry name" value="COBALT-PRECORRIN-5A HYDROLASE"/>
    <property type="match status" value="1"/>
</dbReference>
<dbReference type="Proteomes" id="UP001165427">
    <property type="component" value="Unassembled WGS sequence"/>
</dbReference>
<dbReference type="InterPro" id="IPR038029">
    <property type="entry name" value="GbiG_N_sf"/>
</dbReference>
<sequence>MIALVTLSATGAELAATLHRRMAGSALYIHSAVAPAPADAERFERSADLLARLFATVDGIVFIGPCGVAVRAIAPCLQDKYSDPAVVVLDVGARHAISLLSGHEGGANDLALTVANILGAEPVVTTTTEAEKRIIVGVGCRRGCSAEAIAAAVRVGLARAGTDLTQVRYLASADIKADEPGLAAAARQLKLPLRLIASEAIRNCTQPFNEQALVKEKVNLPGVAEPAALLAGRRTRLILPRIIHNQVTVAVAREE</sequence>
<dbReference type="GO" id="GO:0009236">
    <property type="term" value="P:cobalamin biosynthetic process"/>
    <property type="evidence" value="ECO:0007669"/>
    <property type="project" value="InterPro"/>
</dbReference>
<evidence type="ECO:0000313" key="4">
    <source>
        <dbReference type="Proteomes" id="UP001165427"/>
    </source>
</evidence>
<dbReference type="Gene3D" id="3.40.50.11220">
    <property type="match status" value="1"/>
</dbReference>
<dbReference type="InterPro" id="IPR036518">
    <property type="entry name" value="CobE/GbiG_C_sf"/>
</dbReference>
<comment type="caution">
    <text evidence="3">The sequence shown here is derived from an EMBL/GenBank/DDBJ whole genome shotgun (WGS) entry which is preliminary data.</text>
</comment>
<evidence type="ECO:0000259" key="1">
    <source>
        <dbReference type="Pfam" id="PF01890"/>
    </source>
</evidence>